<dbReference type="EMBL" id="QTSX02007566">
    <property type="protein sequence ID" value="KAJ9048115.1"/>
    <property type="molecule type" value="Genomic_DNA"/>
</dbReference>
<protein>
    <submittedName>
        <fullName evidence="1">Uncharacterized protein</fullName>
    </submittedName>
</protein>
<reference evidence="1" key="1">
    <citation type="submission" date="2022-04" db="EMBL/GenBank/DDBJ databases">
        <title>Genome of the entomopathogenic fungus Entomophthora muscae.</title>
        <authorList>
            <person name="Elya C."/>
            <person name="Lovett B.R."/>
            <person name="Lee E."/>
            <person name="Macias A.M."/>
            <person name="Hajek A.E."/>
            <person name="De Bivort B.L."/>
            <person name="Kasson M.T."/>
            <person name="De Fine Licht H.H."/>
            <person name="Stajich J.E."/>
        </authorList>
    </citation>
    <scope>NUCLEOTIDE SEQUENCE</scope>
    <source>
        <strain evidence="1">Berkeley</strain>
    </source>
</reference>
<proteinExistence type="predicted"/>
<organism evidence="1 2">
    <name type="scientific">Entomophthora muscae</name>
    <dbReference type="NCBI Taxonomy" id="34485"/>
    <lineage>
        <taxon>Eukaryota</taxon>
        <taxon>Fungi</taxon>
        <taxon>Fungi incertae sedis</taxon>
        <taxon>Zoopagomycota</taxon>
        <taxon>Entomophthoromycotina</taxon>
        <taxon>Entomophthoromycetes</taxon>
        <taxon>Entomophthorales</taxon>
        <taxon>Entomophthoraceae</taxon>
        <taxon>Entomophthora</taxon>
    </lineage>
</organism>
<keyword evidence="2" id="KW-1185">Reference proteome</keyword>
<dbReference type="Proteomes" id="UP001165960">
    <property type="component" value="Unassembled WGS sequence"/>
</dbReference>
<gene>
    <name evidence="1" type="ORF">DSO57_1038244</name>
</gene>
<accession>A0ACC2RDT9</accession>
<sequence>MTTPSSRSLAMTHDTLWRLVDRDPTVHSQFATRVRVHKPKFNKIMVHLKTQQAISACLFKTGMKTKGDPPKMTKAVKKYTEISKVVLAYYPKDSKLEHL</sequence>
<evidence type="ECO:0000313" key="2">
    <source>
        <dbReference type="Proteomes" id="UP001165960"/>
    </source>
</evidence>
<name>A0ACC2RDT9_9FUNG</name>
<evidence type="ECO:0000313" key="1">
    <source>
        <dbReference type="EMBL" id="KAJ9048115.1"/>
    </source>
</evidence>
<comment type="caution">
    <text evidence="1">The sequence shown here is derived from an EMBL/GenBank/DDBJ whole genome shotgun (WGS) entry which is preliminary data.</text>
</comment>